<name>A0A5B9PAZ5_9BACT</name>
<dbReference type="AlphaFoldDB" id="A0A5B9PAZ5"/>
<dbReference type="EMBL" id="CP042912">
    <property type="protein sequence ID" value="QEG21696.1"/>
    <property type="molecule type" value="Genomic_DNA"/>
</dbReference>
<gene>
    <name evidence="1" type="ORF">MFFC18_15550</name>
</gene>
<dbReference type="OrthoDB" id="2678579at2"/>
<reference evidence="1 2" key="1">
    <citation type="submission" date="2019-08" db="EMBL/GenBank/DDBJ databases">
        <title>Deep-cultivation of Planctomycetes and their phenomic and genomic characterization uncovers novel biology.</title>
        <authorList>
            <person name="Wiegand S."/>
            <person name="Jogler M."/>
            <person name="Boedeker C."/>
            <person name="Pinto D."/>
            <person name="Vollmers J."/>
            <person name="Rivas-Marin E."/>
            <person name="Kohn T."/>
            <person name="Peeters S.H."/>
            <person name="Heuer A."/>
            <person name="Rast P."/>
            <person name="Oberbeckmann S."/>
            <person name="Bunk B."/>
            <person name="Jeske O."/>
            <person name="Meyerdierks A."/>
            <person name="Storesund J.E."/>
            <person name="Kallscheuer N."/>
            <person name="Luecker S."/>
            <person name="Lage O.M."/>
            <person name="Pohl T."/>
            <person name="Merkel B.J."/>
            <person name="Hornburger P."/>
            <person name="Mueller R.-W."/>
            <person name="Bruemmer F."/>
            <person name="Labrenz M."/>
            <person name="Spormann A.M."/>
            <person name="Op den Camp H."/>
            <person name="Overmann J."/>
            <person name="Amann R."/>
            <person name="Jetten M.S.M."/>
            <person name="Mascher T."/>
            <person name="Medema M.H."/>
            <person name="Devos D.P."/>
            <person name="Kaster A.-K."/>
            <person name="Ovreas L."/>
            <person name="Rohde M."/>
            <person name="Galperin M.Y."/>
            <person name="Jogler C."/>
        </authorList>
    </citation>
    <scope>NUCLEOTIDE SEQUENCE [LARGE SCALE GENOMIC DNA]</scope>
    <source>
        <strain evidence="1 2">FC18</strain>
    </source>
</reference>
<dbReference type="Pfam" id="PF18742">
    <property type="entry name" value="DpnII-MboI"/>
    <property type="match status" value="1"/>
</dbReference>
<evidence type="ECO:0000313" key="1">
    <source>
        <dbReference type="EMBL" id="QEG21696.1"/>
    </source>
</evidence>
<protein>
    <submittedName>
        <fullName evidence="1">Uncharacterized protein</fullName>
    </submittedName>
</protein>
<evidence type="ECO:0000313" key="2">
    <source>
        <dbReference type="Proteomes" id="UP000322214"/>
    </source>
</evidence>
<dbReference type="RefSeq" id="WP_075084946.1">
    <property type="nucleotide sequence ID" value="NZ_CP042912.1"/>
</dbReference>
<dbReference type="Proteomes" id="UP000322214">
    <property type="component" value="Chromosome"/>
</dbReference>
<accession>A0A5B9PAZ5</accession>
<proteinExistence type="predicted"/>
<keyword evidence="2" id="KW-1185">Reference proteome</keyword>
<organism evidence="1 2">
    <name type="scientific">Mariniblastus fucicola</name>
    <dbReference type="NCBI Taxonomy" id="980251"/>
    <lineage>
        <taxon>Bacteria</taxon>
        <taxon>Pseudomonadati</taxon>
        <taxon>Planctomycetota</taxon>
        <taxon>Planctomycetia</taxon>
        <taxon>Pirellulales</taxon>
        <taxon>Pirellulaceae</taxon>
        <taxon>Mariniblastus</taxon>
    </lineage>
</organism>
<sequence>MDNNWIEQQAEFCAGLTEIRSRYPPHSDNQSGVDAESIVSALNQFQICVRYLNTRRSAGAILNLNSEADVQDAVYLMLRPWIHDLISESPTDRIANRYTIKDFISRQARTVIEIKYVRDASHGRHISKEMHDDIETYRHHPHCRTIIFFVYDPESLIPDNETLRTQIEEPRSYGGQPLRCILIVKP</sequence>
<dbReference type="KEGG" id="mff:MFFC18_15550"/>